<dbReference type="VEuPathDB" id="AmoebaDB:ACA1_395210"/>
<dbReference type="InterPro" id="IPR002155">
    <property type="entry name" value="Thiolase"/>
</dbReference>
<dbReference type="AlphaFoldDB" id="L8GZN6"/>
<dbReference type="RefSeq" id="XP_004340747.1">
    <property type="nucleotide sequence ID" value="XM_004340699.1"/>
</dbReference>
<organism evidence="2 3">
    <name type="scientific">Acanthamoeba castellanii (strain ATCC 30010 / Neff)</name>
    <dbReference type="NCBI Taxonomy" id="1257118"/>
    <lineage>
        <taxon>Eukaryota</taxon>
        <taxon>Amoebozoa</taxon>
        <taxon>Discosea</taxon>
        <taxon>Longamoebia</taxon>
        <taxon>Centramoebida</taxon>
        <taxon>Acanthamoebidae</taxon>
        <taxon>Acanthamoeba</taxon>
    </lineage>
</organism>
<dbReference type="PIRSF" id="PIRSF000429">
    <property type="entry name" value="Ac-CoA_Ac_transf"/>
    <property type="match status" value="1"/>
</dbReference>
<dbReference type="STRING" id="1257118.L8GZN6"/>
<proteinExistence type="predicted"/>
<dbReference type="EMBL" id="KB007948">
    <property type="protein sequence ID" value="ELR18704.1"/>
    <property type="molecule type" value="Genomic_DNA"/>
</dbReference>
<keyword evidence="3" id="KW-1185">Reference proteome</keyword>
<dbReference type="SUPFAM" id="SSF53901">
    <property type="entry name" value="Thiolase-like"/>
    <property type="match status" value="1"/>
</dbReference>
<reference evidence="2 3" key="1">
    <citation type="journal article" date="2013" name="Genome Biol.">
        <title>Genome of Acanthamoeba castellanii highlights extensive lateral gene transfer and early evolution of tyrosine kinase signaling.</title>
        <authorList>
            <person name="Clarke M."/>
            <person name="Lohan A.J."/>
            <person name="Liu B."/>
            <person name="Lagkouvardos I."/>
            <person name="Roy S."/>
            <person name="Zafar N."/>
            <person name="Bertelli C."/>
            <person name="Schilde C."/>
            <person name="Kianianmomeni A."/>
            <person name="Burglin T.R."/>
            <person name="Frech C."/>
            <person name="Turcotte B."/>
            <person name="Kopec K.O."/>
            <person name="Synnott J.M."/>
            <person name="Choo C."/>
            <person name="Paponov I."/>
            <person name="Finkler A."/>
            <person name="Soon Heng Tan C."/>
            <person name="Hutchins A.P."/>
            <person name="Weinmeier T."/>
            <person name="Rattei T."/>
            <person name="Chu J.S."/>
            <person name="Gimenez G."/>
            <person name="Irimia M."/>
            <person name="Rigden D.J."/>
            <person name="Fitzpatrick D.A."/>
            <person name="Lorenzo-Morales J."/>
            <person name="Bateman A."/>
            <person name="Chiu C.H."/>
            <person name="Tang P."/>
            <person name="Hegemann P."/>
            <person name="Fromm H."/>
            <person name="Raoult D."/>
            <person name="Greub G."/>
            <person name="Miranda-Saavedra D."/>
            <person name="Chen N."/>
            <person name="Nash P."/>
            <person name="Ginger M.L."/>
            <person name="Horn M."/>
            <person name="Schaap P."/>
            <person name="Caler L."/>
            <person name="Loftus B."/>
        </authorList>
    </citation>
    <scope>NUCLEOTIDE SEQUENCE [LARGE SCALE GENOMIC DNA]</scope>
    <source>
        <strain evidence="2 3">Neff</strain>
    </source>
</reference>
<dbReference type="InterPro" id="IPR055140">
    <property type="entry name" value="Thiolase_C_2"/>
</dbReference>
<evidence type="ECO:0000259" key="1">
    <source>
        <dbReference type="Pfam" id="PF22691"/>
    </source>
</evidence>
<gene>
    <name evidence="2" type="ORF">ACA1_395210</name>
</gene>
<protein>
    <submittedName>
        <fullName evidence="2">Nonspecific lipidtransfer protein</fullName>
    </submittedName>
</protein>
<feature type="domain" description="Thiolase C-terminal" evidence="1">
    <location>
        <begin position="238"/>
        <end position="377"/>
    </location>
</feature>
<dbReference type="Pfam" id="PF22691">
    <property type="entry name" value="Thiolase_C_1"/>
    <property type="match status" value="1"/>
</dbReference>
<accession>L8GZN6</accession>
<evidence type="ECO:0000313" key="3">
    <source>
        <dbReference type="Proteomes" id="UP000011083"/>
    </source>
</evidence>
<dbReference type="Proteomes" id="UP000011083">
    <property type="component" value="Unassembled WGS sequence"/>
</dbReference>
<dbReference type="KEGG" id="acan:ACA1_395210"/>
<dbReference type="InterPro" id="IPR016039">
    <property type="entry name" value="Thiolase-like"/>
</dbReference>
<dbReference type="Gene3D" id="3.40.47.10">
    <property type="match status" value="1"/>
</dbReference>
<evidence type="ECO:0000313" key="2">
    <source>
        <dbReference type="EMBL" id="ELR18704.1"/>
    </source>
</evidence>
<name>L8GZN6_ACACF</name>
<dbReference type="PANTHER" id="PTHR42870:SF2">
    <property type="entry name" value="LIPID-TRANSFER PROTEIN, PUTATIVE-RELATED"/>
    <property type="match status" value="1"/>
</dbReference>
<dbReference type="PANTHER" id="PTHR42870">
    <property type="entry name" value="ACETYL-COA C-ACETYLTRANSFERASE"/>
    <property type="match status" value="1"/>
</dbReference>
<sequence length="381" mass="41683">MRGPKVARIVGVGMTPLGKHNKKPSMLMRNALELALGDAGMTLRQLDGLVAIPSLADPHFMEAHFLGTQMGLLPNKERDMDWCETVAVVAGDAVCSLSKEEFLRRADQTCQDPDGELQSPVIPNGYDRIAQWQMRTYGVTREQLAMCSVLMSMQAARHPYAVTQRVRSLEEVLASPPIGKVTNLLELREAPHIQCANHVDRWLERHGYGKRKGVVVLGGGEGSGPLYPPPVIDEDMFTADIAAELAFNEAQIGPNDIDFFGLYDCFPICFIRAIEAVGLAKKGEGGAWVEQKYYQLLKEIEDKGGNDNRDPNNFPVNTHGGLLAFGAPWEAPAMYNVIEAVEQLRGRAGSRQVRNAKRALVYANGGIFSASSIALLGVGHM</sequence>
<dbReference type="GO" id="GO:0016747">
    <property type="term" value="F:acyltransferase activity, transferring groups other than amino-acyl groups"/>
    <property type="evidence" value="ECO:0007669"/>
    <property type="project" value="InterPro"/>
</dbReference>
<dbReference type="CDD" id="cd00829">
    <property type="entry name" value="SCP-x_thiolase"/>
    <property type="match status" value="1"/>
</dbReference>
<dbReference type="OrthoDB" id="542135at2759"/>
<dbReference type="OMA" id="CFGAPWE"/>
<dbReference type="GeneID" id="14919495"/>